<dbReference type="EMBL" id="JAGFNK010000168">
    <property type="protein sequence ID" value="KAI9462514.1"/>
    <property type="molecule type" value="Genomic_DNA"/>
</dbReference>
<gene>
    <name evidence="1" type="ORF">F5148DRAFT_1300063</name>
</gene>
<protein>
    <submittedName>
        <fullName evidence="1">Uncharacterized protein</fullName>
    </submittedName>
</protein>
<name>A0ACC0U5S2_9AGAM</name>
<proteinExistence type="predicted"/>
<evidence type="ECO:0000313" key="1">
    <source>
        <dbReference type="EMBL" id="KAI9462514.1"/>
    </source>
</evidence>
<keyword evidence="2" id="KW-1185">Reference proteome</keyword>
<evidence type="ECO:0000313" key="2">
    <source>
        <dbReference type="Proteomes" id="UP001207468"/>
    </source>
</evidence>
<sequence length="425" mass="46288">MPPPSNSDSQSSFRPSMRRKSSAQNLLSSFKSSSGIGVRPPVPASSPLPLPPPPPPPSASSSAIPTPSASGTSTPAFPSFTMHHAHQQSQSQSPPQQQPGAGAAVTPASAATPTARDSDTQSLYHEPISAGPFFGSAGMGPSPGATIEYLRDLVQKRIITLTYMRNVHDGRSHWFHTIMMSRSELDRVFNNTAMKKRTHRFAILAMSLSSLFDVSHPTDFLRSSLNMLTEYEQAKEENDKPKMRLWKRPSKRHAGMGDYPLNMPDTSDTFLTIPHMPFPLDYTQTLLSLLDILSAFYAKLAKLLGPSPFPHASQHMLGLLPHPGVSYLFQNPTQTSAVDEALWSVALGSTASNGVLHSPPPSWTPALGELVLKVDSKFKKIISILLKELDGFARNSIRDELASLDPLLRNVGTVDETKSTYHYVG</sequence>
<dbReference type="Proteomes" id="UP001207468">
    <property type="component" value="Unassembled WGS sequence"/>
</dbReference>
<accession>A0ACC0U5S2</accession>
<reference evidence="1" key="1">
    <citation type="submission" date="2021-03" db="EMBL/GenBank/DDBJ databases">
        <title>Evolutionary priming and transition to the ectomycorrhizal habit in an iconic lineage of mushroom-forming fungi: is preadaptation a requirement?</title>
        <authorList>
            <consortium name="DOE Joint Genome Institute"/>
            <person name="Looney B.P."/>
            <person name="Miyauchi S."/>
            <person name="Morin E."/>
            <person name="Drula E."/>
            <person name="Courty P.E."/>
            <person name="Chicoki N."/>
            <person name="Fauchery L."/>
            <person name="Kohler A."/>
            <person name="Kuo A."/>
            <person name="LaButti K."/>
            <person name="Pangilinan J."/>
            <person name="Lipzen A."/>
            <person name="Riley R."/>
            <person name="Andreopoulos W."/>
            <person name="He G."/>
            <person name="Johnson J."/>
            <person name="Barry K.W."/>
            <person name="Grigoriev I.V."/>
            <person name="Nagy L."/>
            <person name="Hibbett D."/>
            <person name="Henrissat B."/>
            <person name="Matheny P.B."/>
            <person name="Labbe J."/>
            <person name="Martin A.F."/>
        </authorList>
    </citation>
    <scope>NUCLEOTIDE SEQUENCE</scope>
    <source>
        <strain evidence="1">BPL698</strain>
    </source>
</reference>
<comment type="caution">
    <text evidence="1">The sequence shown here is derived from an EMBL/GenBank/DDBJ whole genome shotgun (WGS) entry which is preliminary data.</text>
</comment>
<organism evidence="1 2">
    <name type="scientific">Russula earlei</name>
    <dbReference type="NCBI Taxonomy" id="71964"/>
    <lineage>
        <taxon>Eukaryota</taxon>
        <taxon>Fungi</taxon>
        <taxon>Dikarya</taxon>
        <taxon>Basidiomycota</taxon>
        <taxon>Agaricomycotina</taxon>
        <taxon>Agaricomycetes</taxon>
        <taxon>Russulales</taxon>
        <taxon>Russulaceae</taxon>
        <taxon>Russula</taxon>
    </lineage>
</organism>